<evidence type="ECO:0000259" key="3">
    <source>
        <dbReference type="Pfam" id="PF18573"/>
    </source>
</evidence>
<gene>
    <name evidence="4" type="ORF">IIQ_00464</name>
</gene>
<comment type="caution">
    <text evidence="4">The sequence shown here is derived from an EMBL/GenBank/DDBJ whole genome shotgun (WGS) entry which is preliminary data.</text>
</comment>
<dbReference type="InterPro" id="IPR041415">
    <property type="entry name" value="BclA_C"/>
</dbReference>
<evidence type="ECO:0000256" key="2">
    <source>
        <dbReference type="SAM" id="MobiDB-lite"/>
    </source>
</evidence>
<dbReference type="Gene3D" id="2.60.120.40">
    <property type="match status" value="1"/>
</dbReference>
<dbReference type="PATRIC" id="fig|1053231.3.peg.1665"/>
<feature type="domain" description="BclA C-terminal" evidence="3">
    <location>
        <begin position="403"/>
        <end position="515"/>
    </location>
</feature>
<keyword evidence="1" id="KW-0677">Repeat</keyword>
<dbReference type="InterPro" id="IPR008983">
    <property type="entry name" value="Tumour_necrosis_fac-like_dom"/>
</dbReference>
<dbReference type="PANTHER" id="PTHR37456:SF3">
    <property type="entry name" value="COLLAGEN ALPHA-1(XXV) CHAIN"/>
    <property type="match status" value="1"/>
</dbReference>
<dbReference type="InterPro" id="IPR008160">
    <property type="entry name" value="Collagen"/>
</dbReference>
<dbReference type="Proteomes" id="UP000014019">
    <property type="component" value="Unassembled WGS sequence"/>
</dbReference>
<dbReference type="NCBIfam" id="NF033147">
    <property type="entry name" value="GXX_rpt_CTERM"/>
    <property type="match status" value="1"/>
</dbReference>
<dbReference type="RefSeq" id="WP_016104307.1">
    <property type="nucleotide sequence ID" value="NZ_KB976798.1"/>
</dbReference>
<dbReference type="InterPro" id="IPR050938">
    <property type="entry name" value="Collagen_Structural_Proteins"/>
</dbReference>
<dbReference type="NCBIfam" id="NF033172">
    <property type="entry name" value="N_to_GlyXaaXaa"/>
    <property type="match status" value="1"/>
</dbReference>
<sequence>MNNNNKGKVFFGNDCCEVRACSFINISKSELKEFIKILQALGQNIKDIFQNPSQSNIDKLIATLDNLQKFLKCLDLSPAQEKIGTSIITNLLTILKTKPFSCGALYVELQSLLNFLLYIAKLFKVNCCTIDKLVKLIIEIQTILVKYGSGCLGGGATGATGPQGLRGATGATGPQGLRGVTGATGATGPQGLRGVTGATGATGPQGLRGVTGATGPQGLRGATGAIGATGPQGLRGVTGATGATGPTGPQGLRGVTGATGATGPQGLRGATGATGATGPTGPQGLRGVTGATGPQGLRGATGATGATGPQGLRGATGATGPQGLRGVTGATGPQGLRGATGATGPQGLRGATGATGPQGLRGVTGATGATGPQGLRGATGPSGTPLPVTIAAIGNSNPQTISPGTNIQLNQVFELNNLSFNDTSDTLTILETGVYDISFSASTTFPGSSPFGFGISFNGQPPTRNFSTNVIGSAVSFSTIITLTAGTTISVQPTVNTISIPNTGDTTATLSVFRIY</sequence>
<feature type="compositionally biased region" description="Low complexity" evidence="2">
    <location>
        <begin position="238"/>
        <end position="249"/>
    </location>
</feature>
<dbReference type="EMBL" id="AHEZ01000040">
    <property type="protein sequence ID" value="EOP71839.1"/>
    <property type="molecule type" value="Genomic_DNA"/>
</dbReference>
<organism evidence="4 5">
    <name type="scientific">Bacillus cereus VD118</name>
    <dbReference type="NCBI Taxonomy" id="1053231"/>
    <lineage>
        <taxon>Bacteria</taxon>
        <taxon>Bacillati</taxon>
        <taxon>Bacillota</taxon>
        <taxon>Bacilli</taxon>
        <taxon>Bacillales</taxon>
        <taxon>Bacillaceae</taxon>
        <taxon>Bacillus</taxon>
        <taxon>Bacillus cereus group</taxon>
    </lineage>
</organism>
<evidence type="ECO:0000313" key="4">
    <source>
        <dbReference type="EMBL" id="EOP71839.1"/>
    </source>
</evidence>
<dbReference type="PANTHER" id="PTHR37456">
    <property type="entry name" value="SI:CH211-266K2.1"/>
    <property type="match status" value="1"/>
</dbReference>
<protein>
    <recommendedName>
        <fullName evidence="3">BclA C-terminal domain-containing protein</fullName>
    </recommendedName>
</protein>
<name>R8QM04_BACCE</name>
<accession>R8QM04</accession>
<dbReference type="AlphaFoldDB" id="R8QM04"/>
<feature type="region of interest" description="Disordered" evidence="2">
    <location>
        <begin position="180"/>
        <end position="383"/>
    </location>
</feature>
<reference evidence="4 5" key="1">
    <citation type="submission" date="2012-12" db="EMBL/GenBank/DDBJ databases">
        <title>The Genome Sequence of Bacillus cereus VD118.</title>
        <authorList>
            <consortium name="The Broad Institute Genome Sequencing Platform"/>
            <consortium name="The Broad Institute Genome Sequencing Center for Infectious Disease"/>
            <person name="Feldgarden M."/>
            <person name="Van der Auwera G.A."/>
            <person name="Mahillon J."/>
            <person name="Duprez V."/>
            <person name="Timmery S."/>
            <person name="Mattelet C."/>
            <person name="Dierick K."/>
            <person name="Sun M."/>
            <person name="Yu Z."/>
            <person name="Zhu L."/>
            <person name="Hu X."/>
            <person name="Shank E.B."/>
            <person name="Swiecicka I."/>
            <person name="Hansen B.M."/>
            <person name="Andrup L."/>
            <person name="Walker B."/>
            <person name="Young S.K."/>
            <person name="Zeng Q."/>
            <person name="Gargeya S."/>
            <person name="Fitzgerald M."/>
            <person name="Haas B."/>
            <person name="Abouelleil A."/>
            <person name="Alvarado L."/>
            <person name="Arachchi H.M."/>
            <person name="Berlin A.M."/>
            <person name="Chapman S.B."/>
            <person name="Dewar J."/>
            <person name="Goldberg J."/>
            <person name="Griggs A."/>
            <person name="Gujja S."/>
            <person name="Hansen M."/>
            <person name="Howarth C."/>
            <person name="Imamovic A."/>
            <person name="Larimer J."/>
            <person name="McCowan C."/>
            <person name="Murphy C."/>
            <person name="Neiman D."/>
            <person name="Pearson M."/>
            <person name="Priest M."/>
            <person name="Roberts A."/>
            <person name="Saif S."/>
            <person name="Shea T."/>
            <person name="Sisk P."/>
            <person name="Sykes S."/>
            <person name="Wortman J."/>
            <person name="Nusbaum C."/>
            <person name="Birren B."/>
        </authorList>
    </citation>
    <scope>NUCLEOTIDE SEQUENCE [LARGE SCALE GENOMIC DNA]</scope>
    <source>
        <strain evidence="4 5">VD118</strain>
    </source>
</reference>
<proteinExistence type="predicted"/>
<dbReference type="Pfam" id="PF01391">
    <property type="entry name" value="Collagen"/>
    <property type="match status" value="2"/>
</dbReference>
<evidence type="ECO:0000256" key="1">
    <source>
        <dbReference type="ARBA" id="ARBA00022737"/>
    </source>
</evidence>
<dbReference type="HOGENOM" id="CLU_007306_3_0_9"/>
<evidence type="ECO:0000313" key="5">
    <source>
        <dbReference type="Proteomes" id="UP000014019"/>
    </source>
</evidence>
<feature type="compositionally biased region" description="Low complexity" evidence="2">
    <location>
        <begin position="270"/>
        <end position="282"/>
    </location>
</feature>
<dbReference type="Pfam" id="PF18573">
    <property type="entry name" value="BclA_C"/>
    <property type="match status" value="1"/>
</dbReference>
<dbReference type="InterPro" id="IPR048009">
    <property type="entry name" value="NGRR_dom"/>
</dbReference>